<dbReference type="EMBL" id="ML976085">
    <property type="protein sequence ID" value="KAF1939251.1"/>
    <property type="molecule type" value="Genomic_DNA"/>
</dbReference>
<proteinExistence type="inferred from homology"/>
<dbReference type="Gene3D" id="3.40.50.720">
    <property type="entry name" value="NAD(P)-binding Rossmann-like Domain"/>
    <property type="match status" value="1"/>
</dbReference>
<accession>A0A6A5SF33</accession>
<keyword evidence="5" id="KW-1185">Reference proteome</keyword>
<keyword evidence="3" id="KW-0560">Oxidoreductase</keyword>
<dbReference type="OrthoDB" id="2898618at2759"/>
<dbReference type="PANTHER" id="PTHR43618:SF18">
    <property type="entry name" value="SHORT CHAIN DEHYDROGENASE_REDUCTASE FAMILY (AFU_ORTHOLOGUE AFUA_5G12480)"/>
    <property type="match status" value="1"/>
</dbReference>
<reference evidence="4" key="1">
    <citation type="journal article" date="2020" name="Stud. Mycol.">
        <title>101 Dothideomycetes genomes: a test case for predicting lifestyles and emergence of pathogens.</title>
        <authorList>
            <person name="Haridas S."/>
            <person name="Albert R."/>
            <person name="Binder M."/>
            <person name="Bloem J."/>
            <person name="Labutti K."/>
            <person name="Salamov A."/>
            <person name="Andreopoulos B."/>
            <person name="Baker S."/>
            <person name="Barry K."/>
            <person name="Bills G."/>
            <person name="Bluhm B."/>
            <person name="Cannon C."/>
            <person name="Castanera R."/>
            <person name="Culley D."/>
            <person name="Daum C."/>
            <person name="Ezra D."/>
            <person name="Gonzalez J."/>
            <person name="Henrissat B."/>
            <person name="Kuo A."/>
            <person name="Liang C."/>
            <person name="Lipzen A."/>
            <person name="Lutzoni F."/>
            <person name="Magnuson J."/>
            <person name="Mondo S."/>
            <person name="Nolan M."/>
            <person name="Ohm R."/>
            <person name="Pangilinan J."/>
            <person name="Park H.-J."/>
            <person name="Ramirez L."/>
            <person name="Alfaro M."/>
            <person name="Sun H."/>
            <person name="Tritt A."/>
            <person name="Yoshinaga Y."/>
            <person name="Zwiers L.-H."/>
            <person name="Turgeon B."/>
            <person name="Goodwin S."/>
            <person name="Spatafora J."/>
            <person name="Crous P."/>
            <person name="Grigoriev I."/>
        </authorList>
    </citation>
    <scope>NUCLEOTIDE SEQUENCE</scope>
    <source>
        <strain evidence="4">CBS 161.51</strain>
    </source>
</reference>
<dbReference type="PANTHER" id="PTHR43618">
    <property type="entry name" value="7-ALPHA-HYDROXYSTEROID DEHYDROGENASE"/>
    <property type="match status" value="1"/>
</dbReference>
<evidence type="ECO:0000256" key="2">
    <source>
        <dbReference type="ARBA" id="ARBA00022857"/>
    </source>
</evidence>
<dbReference type="SUPFAM" id="SSF51735">
    <property type="entry name" value="NAD(P)-binding Rossmann-fold domains"/>
    <property type="match status" value="1"/>
</dbReference>
<dbReference type="InterPro" id="IPR036291">
    <property type="entry name" value="NAD(P)-bd_dom_sf"/>
</dbReference>
<organism evidence="4 5">
    <name type="scientific">Clathrospora elynae</name>
    <dbReference type="NCBI Taxonomy" id="706981"/>
    <lineage>
        <taxon>Eukaryota</taxon>
        <taxon>Fungi</taxon>
        <taxon>Dikarya</taxon>
        <taxon>Ascomycota</taxon>
        <taxon>Pezizomycotina</taxon>
        <taxon>Dothideomycetes</taxon>
        <taxon>Pleosporomycetidae</taxon>
        <taxon>Pleosporales</taxon>
        <taxon>Diademaceae</taxon>
        <taxon>Clathrospora</taxon>
    </lineage>
</organism>
<dbReference type="InterPro" id="IPR052178">
    <property type="entry name" value="Sec_Metab_Biosynth_SDR"/>
</dbReference>
<comment type="similarity">
    <text evidence="1">Belongs to the short-chain dehydrogenases/reductases (SDR) family.</text>
</comment>
<sequence length="282" mass="29892">MAELDPSSLFNVKGLVAVITGGGTGIGLMMAKALEANGAIVYILGRRQEVLEKAASTSKHGNIHAVKADVTSKSSLSAAVAHIAEKSGYVNLVIANSGITGPSNFGLAKDASITEYRKSLFDCDPDEFNYTYAVNTTAVFYTIVAFLELLDKGNKAGNVEQKSQVVIVSSGLAFARQSIAGHAYSGSKAAAVHMGKRFSTELVPYDIRSNVIAPGLFPSELTEEFIAQMESWPREYIPEQRPGDVKDMSGTILFLSSRAGSYINGNVLLIDGGGISLLPGTY</sequence>
<keyword evidence="2" id="KW-0521">NADP</keyword>
<dbReference type="Proteomes" id="UP000800038">
    <property type="component" value="Unassembled WGS sequence"/>
</dbReference>
<dbReference type="AlphaFoldDB" id="A0A6A5SF33"/>
<evidence type="ECO:0000256" key="3">
    <source>
        <dbReference type="ARBA" id="ARBA00023002"/>
    </source>
</evidence>
<evidence type="ECO:0000313" key="5">
    <source>
        <dbReference type="Proteomes" id="UP000800038"/>
    </source>
</evidence>
<dbReference type="Pfam" id="PF00106">
    <property type="entry name" value="adh_short"/>
    <property type="match status" value="1"/>
</dbReference>
<dbReference type="InterPro" id="IPR002347">
    <property type="entry name" value="SDR_fam"/>
</dbReference>
<dbReference type="PRINTS" id="PR00081">
    <property type="entry name" value="GDHRDH"/>
</dbReference>
<evidence type="ECO:0000313" key="4">
    <source>
        <dbReference type="EMBL" id="KAF1939251.1"/>
    </source>
</evidence>
<dbReference type="CDD" id="cd05233">
    <property type="entry name" value="SDR_c"/>
    <property type="match status" value="1"/>
</dbReference>
<name>A0A6A5SF33_9PLEO</name>
<dbReference type="GO" id="GO:0016491">
    <property type="term" value="F:oxidoreductase activity"/>
    <property type="evidence" value="ECO:0007669"/>
    <property type="project" value="UniProtKB-KW"/>
</dbReference>
<evidence type="ECO:0000256" key="1">
    <source>
        <dbReference type="ARBA" id="ARBA00006484"/>
    </source>
</evidence>
<protein>
    <submittedName>
        <fullName evidence="4">NAD(P)-binding protein</fullName>
    </submittedName>
</protein>
<gene>
    <name evidence="4" type="ORF">EJ02DRAFT_504916</name>
</gene>